<gene>
    <name evidence="2" type="ORF">HK097_004316</name>
</gene>
<protein>
    <recommendedName>
        <fullName evidence="1">SAC3/GANP/THP3 conserved domain-containing protein</fullName>
    </recommendedName>
</protein>
<dbReference type="Proteomes" id="UP001212841">
    <property type="component" value="Unassembled WGS sequence"/>
</dbReference>
<feature type="domain" description="SAC3/GANP/THP3 conserved" evidence="1">
    <location>
        <begin position="2"/>
        <end position="120"/>
    </location>
</feature>
<sequence>MTTYYLLYSICTLPPTPPKSLSTLEIIRIYKDMPFELLQDPRVNFANKVLKCVDGNVDYVGLWGLWRYANGGEKTIMELLLPTLRKRIFAILLKAYYTLPSQILRNWLLLTNEDELREFIAGQFGPEAVDERMVDGTVYLRIVKKKVAVGAAPAVKVS</sequence>
<dbReference type="InterPro" id="IPR005062">
    <property type="entry name" value="SAC3/GANP/THP3_conserved"/>
</dbReference>
<name>A0AAD5S1F1_9FUNG</name>
<comment type="caution">
    <text evidence="2">The sequence shown here is derived from an EMBL/GenBank/DDBJ whole genome shotgun (WGS) entry which is preliminary data.</text>
</comment>
<evidence type="ECO:0000313" key="3">
    <source>
        <dbReference type="Proteomes" id="UP001212841"/>
    </source>
</evidence>
<accession>A0AAD5S1F1</accession>
<evidence type="ECO:0000313" key="2">
    <source>
        <dbReference type="EMBL" id="KAJ3035027.1"/>
    </source>
</evidence>
<keyword evidence="3" id="KW-1185">Reference proteome</keyword>
<dbReference type="Pfam" id="PF03399">
    <property type="entry name" value="SAC3_GANP"/>
    <property type="match status" value="1"/>
</dbReference>
<evidence type="ECO:0000259" key="1">
    <source>
        <dbReference type="Pfam" id="PF03399"/>
    </source>
</evidence>
<reference evidence="2" key="1">
    <citation type="submission" date="2020-05" db="EMBL/GenBank/DDBJ databases">
        <title>Phylogenomic resolution of chytrid fungi.</title>
        <authorList>
            <person name="Stajich J.E."/>
            <person name="Amses K."/>
            <person name="Simmons R."/>
            <person name="Seto K."/>
            <person name="Myers J."/>
            <person name="Bonds A."/>
            <person name="Quandt C.A."/>
            <person name="Barry K."/>
            <person name="Liu P."/>
            <person name="Grigoriev I."/>
            <person name="Longcore J.E."/>
            <person name="James T.Y."/>
        </authorList>
    </citation>
    <scope>NUCLEOTIDE SEQUENCE</scope>
    <source>
        <strain evidence="2">JEL0318</strain>
    </source>
</reference>
<dbReference type="AlphaFoldDB" id="A0AAD5S1F1"/>
<proteinExistence type="predicted"/>
<dbReference type="EMBL" id="JADGJD010002091">
    <property type="protein sequence ID" value="KAJ3035027.1"/>
    <property type="molecule type" value="Genomic_DNA"/>
</dbReference>
<organism evidence="2 3">
    <name type="scientific">Rhizophlyctis rosea</name>
    <dbReference type="NCBI Taxonomy" id="64517"/>
    <lineage>
        <taxon>Eukaryota</taxon>
        <taxon>Fungi</taxon>
        <taxon>Fungi incertae sedis</taxon>
        <taxon>Chytridiomycota</taxon>
        <taxon>Chytridiomycota incertae sedis</taxon>
        <taxon>Chytridiomycetes</taxon>
        <taxon>Rhizophlyctidales</taxon>
        <taxon>Rhizophlyctidaceae</taxon>
        <taxon>Rhizophlyctis</taxon>
    </lineage>
</organism>
<dbReference type="Gene3D" id="1.25.40.990">
    <property type="match status" value="1"/>
</dbReference>